<dbReference type="GeneID" id="11468704"/>
<gene>
    <name evidence="1" type="ordered locus">Ecym_5602</name>
</gene>
<accession>I6NE46</accession>
<dbReference type="HOGENOM" id="CLU_1562874_0_0_1"/>
<dbReference type="InParanoid" id="I6NE46"/>
<protein>
    <submittedName>
        <fullName evidence="1">Uncharacterized protein</fullName>
    </submittedName>
</protein>
<sequence>MPVSQSSSRVESLQSKTLVIDADSAKAPVITMLLESASKEDLEDLELLDKDIIDMNTDVIDSGSQVQIRILDLPADIVYNPLQSDPTDRWTIGDSLGLTSPEQERHPLYFDQIDETPGSIEKAYAKLYYRSSEIVYSIIDLAKWVYSKCYQYYWYTLINLSVRYPKFGTWL</sequence>
<name>I6NE46_ERECY</name>
<keyword evidence="2" id="KW-1185">Reference proteome</keyword>
<dbReference type="AlphaFoldDB" id="I6NE46"/>
<dbReference type="Proteomes" id="UP000006790">
    <property type="component" value="Chromosome 5"/>
</dbReference>
<dbReference type="EMBL" id="CP002501">
    <property type="protein sequence ID" value="AET40338.1"/>
    <property type="molecule type" value="Genomic_DNA"/>
</dbReference>
<evidence type="ECO:0000313" key="2">
    <source>
        <dbReference type="Proteomes" id="UP000006790"/>
    </source>
</evidence>
<dbReference type="OrthoDB" id="10527287at2759"/>
<proteinExistence type="predicted"/>
<dbReference type="KEGG" id="erc:Ecym_5602"/>
<dbReference type="RefSeq" id="XP_003647155.1">
    <property type="nucleotide sequence ID" value="XM_003647107.1"/>
</dbReference>
<reference evidence="1 2" key="1">
    <citation type="journal article" date="2011" name="G3 (Bethesda)">
        <title>Genome evolution in the Eremothecium clade of the Saccharomyces complex revealed by comparative genomics.</title>
        <authorList>
            <person name="Wendland J."/>
            <person name="Walther A."/>
        </authorList>
    </citation>
    <scope>NUCLEOTIDE SEQUENCE [LARGE SCALE GENOMIC DNA]</scope>
    <source>
        <strain evidence="2">CBS 270.75 / DBVPG 7215 / KCTC 17166 / NRRL Y-17582</strain>
    </source>
</reference>
<organism evidence="1 2">
    <name type="scientific">Eremothecium cymbalariae (strain CBS 270.75 / DBVPG 7215 / KCTC 17166 / NRRL Y-17582)</name>
    <name type="common">Yeast</name>
    <dbReference type="NCBI Taxonomy" id="931890"/>
    <lineage>
        <taxon>Eukaryota</taxon>
        <taxon>Fungi</taxon>
        <taxon>Dikarya</taxon>
        <taxon>Ascomycota</taxon>
        <taxon>Saccharomycotina</taxon>
        <taxon>Saccharomycetes</taxon>
        <taxon>Saccharomycetales</taxon>
        <taxon>Saccharomycetaceae</taxon>
        <taxon>Eremothecium</taxon>
    </lineage>
</organism>
<evidence type="ECO:0000313" key="1">
    <source>
        <dbReference type="EMBL" id="AET40338.1"/>
    </source>
</evidence>